<evidence type="ECO:0000313" key="5">
    <source>
        <dbReference type="Proteomes" id="UP000468327"/>
    </source>
</evidence>
<dbReference type="AlphaFoldDB" id="A0A1Y4FXI4"/>
<dbReference type="Proteomes" id="UP000285258">
    <property type="component" value="Unassembled WGS sequence"/>
</dbReference>
<dbReference type="EMBL" id="QIBW01000012">
    <property type="protein sequence ID" value="ROT89044.1"/>
    <property type="molecule type" value="Genomic_DNA"/>
</dbReference>
<name>A0A1Y4FXI4_9ACTN</name>
<proteinExistence type="predicted"/>
<reference evidence="4" key="1">
    <citation type="submission" date="2018-05" db="EMBL/GenBank/DDBJ databases">
        <title>Genome Sequencing of selected type strains of the family Eggerthellaceae.</title>
        <authorList>
            <person name="Danylec N."/>
            <person name="Stoll D.A."/>
            <person name="Doetsch A."/>
            <person name="Huch M."/>
        </authorList>
    </citation>
    <scope>NUCLEOTIDE SEQUENCE [LARGE SCALE GENOMIC DNA]</scope>
    <source>
        <strain evidence="4">DSM 27213</strain>
    </source>
</reference>
<dbReference type="CDD" id="cd02440">
    <property type="entry name" value="AdoMet_MTases"/>
    <property type="match status" value="1"/>
</dbReference>
<dbReference type="GO" id="GO:0032259">
    <property type="term" value="P:methylation"/>
    <property type="evidence" value="ECO:0007669"/>
    <property type="project" value="UniProtKB-KW"/>
</dbReference>
<dbReference type="SUPFAM" id="SSF53335">
    <property type="entry name" value="S-adenosyl-L-methionine-dependent methyltransferases"/>
    <property type="match status" value="1"/>
</dbReference>
<dbReference type="EMBL" id="WPOC01000001">
    <property type="protein sequence ID" value="MVN13936.1"/>
    <property type="molecule type" value="Genomic_DNA"/>
</dbReference>
<dbReference type="Proteomes" id="UP000468327">
    <property type="component" value="Unassembled WGS sequence"/>
</dbReference>
<evidence type="ECO:0000259" key="1">
    <source>
        <dbReference type="Pfam" id="PF08241"/>
    </source>
</evidence>
<evidence type="ECO:0000313" key="2">
    <source>
        <dbReference type="EMBL" id="MVN13936.1"/>
    </source>
</evidence>
<dbReference type="Gene3D" id="3.40.50.150">
    <property type="entry name" value="Vaccinia Virus protein VP39"/>
    <property type="match status" value="1"/>
</dbReference>
<feature type="domain" description="Methyltransferase type 11" evidence="1">
    <location>
        <begin position="54"/>
        <end position="151"/>
    </location>
</feature>
<dbReference type="InterPro" id="IPR013216">
    <property type="entry name" value="Methyltransf_11"/>
</dbReference>
<sequence>MKGWGAMDQLKEKSRKAFDAQAADYDRTEKGAHARRLYPHVLAALDGVREGELLDVGCGTGALARLVLEQGPKRRVTGVDLAPGMVAHARASLAAFGDRARIAEADSERLPFHEESFDAAYCNDSFHHYPDPGKAVFEIWRVMRPGGLLVVGDCTLPAPVRAVMNASLRFSSEGDVHIYSKGEYERILGRWFSSVAWRRVEGSACLVEARK</sequence>
<gene>
    <name evidence="3" type="primary">mraW</name>
    <name evidence="3" type="ORF">DMP12_10180</name>
    <name evidence="2" type="ORF">GO738_00965</name>
</gene>
<dbReference type="Pfam" id="PF08241">
    <property type="entry name" value="Methyltransf_11"/>
    <property type="match status" value="1"/>
</dbReference>
<dbReference type="InterPro" id="IPR029063">
    <property type="entry name" value="SAM-dependent_MTases_sf"/>
</dbReference>
<protein>
    <submittedName>
        <fullName evidence="3">Class I SAM-dependent methyltransferase</fullName>
    </submittedName>
    <submittedName>
        <fullName evidence="2">Methyltransferase domain-containing protein</fullName>
    </submittedName>
</protein>
<organism evidence="3 4">
    <name type="scientific">Gordonibacter urolithinfaciens</name>
    <dbReference type="NCBI Taxonomy" id="1335613"/>
    <lineage>
        <taxon>Bacteria</taxon>
        <taxon>Bacillati</taxon>
        <taxon>Actinomycetota</taxon>
        <taxon>Coriobacteriia</taxon>
        <taxon>Eggerthellales</taxon>
        <taxon>Eggerthellaceae</taxon>
        <taxon>Gordonibacter</taxon>
    </lineage>
</organism>
<keyword evidence="3" id="KW-0489">Methyltransferase</keyword>
<dbReference type="GO" id="GO:0008757">
    <property type="term" value="F:S-adenosylmethionine-dependent methyltransferase activity"/>
    <property type="evidence" value="ECO:0007669"/>
    <property type="project" value="InterPro"/>
</dbReference>
<evidence type="ECO:0000313" key="3">
    <source>
        <dbReference type="EMBL" id="ROT89044.1"/>
    </source>
</evidence>
<reference evidence="3" key="2">
    <citation type="journal article" date="2019" name="Int. J. Syst. Evol. Microbiol.">
        <title>Gordonibacter faecihominis is a later heterotypic synonym of Gordonibacter urolithinfaciens.</title>
        <authorList>
            <person name="Danylec N."/>
            <person name="Stoll D.A."/>
            <person name="Huch M."/>
        </authorList>
    </citation>
    <scope>NUCLEOTIDE SEQUENCE</scope>
    <source>
        <strain evidence="3">DSM 27213</strain>
    </source>
</reference>
<reference evidence="2 5" key="4">
    <citation type="submission" date="2019-11" db="EMBL/GenBank/DDBJ databases">
        <title>Whole genome shotgun sequencing (WGS) data from Adlercreutzia equolifaciens ResAG-91, Eggerthella lenta MRI-F36, MRI-F37, MRI-F40, ResAG-49, ResAG-88, ResAG-121, ResAG-145, and Gordonibacter sp. ResAG-5, ResAG-26, ResAG-43, ResAG-50, ResAG-59.</title>
        <authorList>
            <person name="Stoll D.A."/>
            <person name="Danylec N."/>
            <person name="Franz C.M.A.P."/>
            <person name="Huch M."/>
        </authorList>
    </citation>
    <scope>NUCLEOTIDE SEQUENCE [LARGE SCALE GENOMIC DNA]</scope>
    <source>
        <strain evidence="2 5">ResAG-59</strain>
    </source>
</reference>
<keyword evidence="3" id="KW-0808">Transferase</keyword>
<reference evidence="3" key="3">
    <citation type="journal article" date="2019" name="Microbiol. Resour. Announc.">
        <title>Draft Genome Sequences of Type Strains of Gordonibacter faecihominis, Paraeggerthella hongkongensis, Parvibacter caecicola,Slackia equolifaciens, Slackia faecicanis, and Slackia isoflavoniconvertens.</title>
        <authorList>
            <person name="Danylec N."/>
            <person name="Stoll D.A."/>
            <person name="Dotsch A."/>
            <person name="Huch M."/>
        </authorList>
    </citation>
    <scope>NUCLEOTIDE SEQUENCE</scope>
    <source>
        <strain evidence="3">DSM 27213</strain>
    </source>
</reference>
<evidence type="ECO:0000313" key="4">
    <source>
        <dbReference type="Proteomes" id="UP000285258"/>
    </source>
</evidence>
<accession>A0A1Y4FXI4</accession>
<dbReference type="PANTHER" id="PTHR43591">
    <property type="entry name" value="METHYLTRANSFERASE"/>
    <property type="match status" value="1"/>
</dbReference>
<comment type="caution">
    <text evidence="3">The sequence shown here is derived from an EMBL/GenBank/DDBJ whole genome shotgun (WGS) entry which is preliminary data.</text>
</comment>
<keyword evidence="5" id="KW-1185">Reference proteome</keyword>